<evidence type="ECO:0000256" key="2">
    <source>
        <dbReference type="ARBA" id="ARBA00001946"/>
    </source>
</evidence>
<dbReference type="GO" id="GO:0046872">
    <property type="term" value="F:metal ion binding"/>
    <property type="evidence" value="ECO:0007669"/>
    <property type="project" value="UniProtKB-KW"/>
</dbReference>
<name>A0AAN7VI06_9COLE</name>
<evidence type="ECO:0000256" key="11">
    <source>
        <dbReference type="ARBA" id="ARBA00022840"/>
    </source>
</evidence>
<gene>
    <name evidence="20" type="ORF">RI129_006828</name>
</gene>
<dbReference type="GO" id="GO:0004674">
    <property type="term" value="F:protein serine/threonine kinase activity"/>
    <property type="evidence" value="ECO:0007669"/>
    <property type="project" value="UniProtKB-KW"/>
</dbReference>
<dbReference type="GO" id="GO:0004712">
    <property type="term" value="F:protein serine/threonine/tyrosine kinase activity"/>
    <property type="evidence" value="ECO:0007669"/>
    <property type="project" value="UniProtKB-EC"/>
</dbReference>
<keyword evidence="14" id="KW-0464">Manganese</keyword>
<dbReference type="Pfam" id="PF07714">
    <property type="entry name" value="PK_Tyr_Ser-Thr"/>
    <property type="match status" value="1"/>
</dbReference>
<dbReference type="InterPro" id="IPR000719">
    <property type="entry name" value="Prot_kinase_dom"/>
</dbReference>
<comment type="catalytic activity">
    <reaction evidence="15">
        <text>L-seryl-[protein] + ATP = O-phospho-L-seryl-[protein] + ADP + H(+)</text>
        <dbReference type="Rhea" id="RHEA:17989"/>
        <dbReference type="Rhea" id="RHEA-COMP:9863"/>
        <dbReference type="Rhea" id="RHEA-COMP:11604"/>
        <dbReference type="ChEBI" id="CHEBI:15378"/>
        <dbReference type="ChEBI" id="CHEBI:29999"/>
        <dbReference type="ChEBI" id="CHEBI:30616"/>
        <dbReference type="ChEBI" id="CHEBI:83421"/>
        <dbReference type="ChEBI" id="CHEBI:456216"/>
        <dbReference type="EC" id="2.7.12.1"/>
    </reaction>
</comment>
<dbReference type="GO" id="GO:0005524">
    <property type="term" value="F:ATP binding"/>
    <property type="evidence" value="ECO:0007669"/>
    <property type="project" value="UniProtKB-UniRule"/>
</dbReference>
<evidence type="ECO:0000256" key="17">
    <source>
        <dbReference type="ARBA" id="ARBA00051680"/>
    </source>
</evidence>
<dbReference type="EMBL" id="JAVRBK010000004">
    <property type="protein sequence ID" value="KAK5645528.1"/>
    <property type="molecule type" value="Genomic_DNA"/>
</dbReference>
<evidence type="ECO:0000256" key="9">
    <source>
        <dbReference type="ARBA" id="ARBA00022741"/>
    </source>
</evidence>
<evidence type="ECO:0000256" key="7">
    <source>
        <dbReference type="ARBA" id="ARBA00022679"/>
    </source>
</evidence>
<comment type="catalytic activity">
    <reaction evidence="17">
        <text>L-tyrosyl-[protein] + ATP = O-phospho-L-tyrosyl-[protein] + ADP + H(+)</text>
        <dbReference type="Rhea" id="RHEA:10596"/>
        <dbReference type="Rhea" id="RHEA-COMP:10136"/>
        <dbReference type="Rhea" id="RHEA-COMP:20101"/>
        <dbReference type="ChEBI" id="CHEBI:15378"/>
        <dbReference type="ChEBI" id="CHEBI:30616"/>
        <dbReference type="ChEBI" id="CHEBI:46858"/>
        <dbReference type="ChEBI" id="CHEBI:61978"/>
        <dbReference type="ChEBI" id="CHEBI:456216"/>
        <dbReference type="EC" id="2.7.12.1"/>
    </reaction>
</comment>
<reference evidence="20 21" key="1">
    <citation type="journal article" date="2024" name="Insects">
        <title>An Improved Chromosome-Level Genome Assembly of the Firefly Pyrocoelia pectoralis.</title>
        <authorList>
            <person name="Fu X."/>
            <person name="Meyer-Rochow V.B."/>
            <person name="Ballantyne L."/>
            <person name="Zhu X."/>
        </authorList>
    </citation>
    <scope>NUCLEOTIDE SEQUENCE [LARGE SCALE GENOMIC DNA]</scope>
    <source>
        <strain evidence="20">XCY_ONT2</strain>
    </source>
</reference>
<sequence length="642" mass="71154">MYCSNDTHCIYDTPCDPKDTGYQKSTTKPNELSEPSKTRCDKLKTGASCQALRHAVASLNRLDDFQQEKIGSGFFSEVFKVTHRTTGQVMVLKMNLLRSNRRNMLKEVQLMNKLSHTNILGFMGVCVHEGQLHALTEYINGGSLEQLIQNRGIELPQHVRVSLAKDVASGMQYLHSKNVFHRDLTSKNVLIREKEDGDLQAVVGDFGLAARIPDPKTKPKLSTVGSPYWMSPECLKGLYYDEKSDVFSYGIVLCELIARVEADPDQLPRTDNFGLDYLAFLELCEPNCVPDFLQLAFRCCTIEPISRPNFTEIIVVLSDIENEIKQAAEAAQLVNCPARSEEQLPVLCIQAAAPQHRKSLHRRSLSEDVSALALSIYSTPSEKARRHALTMCRQDPHYKPRTSNPFAALEQFRGVKKLLGNSLFSSCCEVPVPYETSESPRSLPGSPTSTRKVPVRIPLFVDPLYKGGSSTNLCDISTQEATAPSLRRRGSCESGFYSSVGECLSPNSLWDSGTAVSSLRSLDELEPSELQALCKRASSIYTDSSDDIPSMGGSDWAQDLRPNISSIVEYFEKKGATLRHSGAASGDLQLSSRIAALRRSLERQGSNVSTNSAPQVMQRHKCSRNIICEGAVRSKLPLFDKK</sequence>
<dbReference type="FunFam" id="1.10.510.10:FF:000202">
    <property type="entry name" value="Dual specificity testis-specific protein kinase 2"/>
    <property type="match status" value="1"/>
</dbReference>
<keyword evidence="10" id="KW-0418">Kinase</keyword>
<evidence type="ECO:0000256" key="10">
    <source>
        <dbReference type="ARBA" id="ARBA00022777"/>
    </source>
</evidence>
<dbReference type="PROSITE" id="PS50011">
    <property type="entry name" value="PROTEIN_KINASE_DOM"/>
    <property type="match status" value="1"/>
</dbReference>
<keyword evidence="8" id="KW-0479">Metal-binding</keyword>
<comment type="cofactor">
    <cofactor evidence="2">
        <name>Mg(2+)</name>
        <dbReference type="ChEBI" id="CHEBI:18420"/>
    </cofactor>
</comment>
<keyword evidence="6" id="KW-0597">Phosphoprotein</keyword>
<protein>
    <recommendedName>
        <fullName evidence="4">dual-specificity kinase</fullName>
        <ecNumber evidence="4">2.7.12.1</ecNumber>
    </recommendedName>
</protein>
<dbReference type="GO" id="GO:0004713">
    <property type="term" value="F:protein tyrosine kinase activity"/>
    <property type="evidence" value="ECO:0007669"/>
    <property type="project" value="UniProtKB-KW"/>
</dbReference>
<evidence type="ECO:0000313" key="20">
    <source>
        <dbReference type="EMBL" id="KAK5645528.1"/>
    </source>
</evidence>
<dbReference type="InterPro" id="IPR008266">
    <property type="entry name" value="Tyr_kinase_AS"/>
</dbReference>
<keyword evidence="7" id="KW-0808">Transferase</keyword>
<dbReference type="InterPro" id="IPR001245">
    <property type="entry name" value="Ser-Thr/Tyr_kinase_cat_dom"/>
</dbReference>
<keyword evidence="9 18" id="KW-0547">Nucleotide-binding</keyword>
<dbReference type="GO" id="GO:0005634">
    <property type="term" value="C:nucleus"/>
    <property type="evidence" value="ECO:0007669"/>
    <property type="project" value="TreeGrafter"/>
</dbReference>
<keyword evidence="13" id="KW-0829">Tyrosine-protein kinase</keyword>
<accession>A0AAN7VI06</accession>
<dbReference type="InterPro" id="IPR011009">
    <property type="entry name" value="Kinase-like_dom_sf"/>
</dbReference>
<dbReference type="Gene3D" id="1.10.510.10">
    <property type="entry name" value="Transferase(Phosphotransferase) domain 1"/>
    <property type="match status" value="1"/>
</dbReference>
<evidence type="ECO:0000256" key="8">
    <source>
        <dbReference type="ARBA" id="ARBA00022723"/>
    </source>
</evidence>
<evidence type="ECO:0000256" key="14">
    <source>
        <dbReference type="ARBA" id="ARBA00023211"/>
    </source>
</evidence>
<dbReference type="AlphaFoldDB" id="A0AAN7VI06"/>
<dbReference type="PANTHER" id="PTHR46485:SF5">
    <property type="entry name" value="CENTER DIVIDER, ISOFORM A"/>
    <property type="match status" value="1"/>
</dbReference>
<evidence type="ECO:0000256" key="15">
    <source>
        <dbReference type="ARBA" id="ARBA00049003"/>
    </source>
</evidence>
<keyword evidence="11 18" id="KW-0067">ATP-binding</keyword>
<evidence type="ECO:0000256" key="12">
    <source>
        <dbReference type="ARBA" id="ARBA00022842"/>
    </source>
</evidence>
<evidence type="ECO:0000256" key="3">
    <source>
        <dbReference type="ARBA" id="ARBA00005843"/>
    </source>
</evidence>
<keyword evidence="5" id="KW-0723">Serine/threonine-protein kinase</keyword>
<evidence type="ECO:0000256" key="1">
    <source>
        <dbReference type="ARBA" id="ARBA00001936"/>
    </source>
</evidence>
<evidence type="ECO:0000256" key="13">
    <source>
        <dbReference type="ARBA" id="ARBA00023137"/>
    </source>
</evidence>
<keyword evidence="12" id="KW-0460">Magnesium</keyword>
<comment type="similarity">
    <text evidence="3">Belongs to the protein kinase superfamily. TKL Ser/Thr protein kinase family.</text>
</comment>
<keyword evidence="21" id="KW-1185">Reference proteome</keyword>
<evidence type="ECO:0000256" key="16">
    <source>
        <dbReference type="ARBA" id="ARBA00049308"/>
    </source>
</evidence>
<organism evidence="20 21">
    <name type="scientific">Pyrocoelia pectoralis</name>
    <dbReference type="NCBI Taxonomy" id="417401"/>
    <lineage>
        <taxon>Eukaryota</taxon>
        <taxon>Metazoa</taxon>
        <taxon>Ecdysozoa</taxon>
        <taxon>Arthropoda</taxon>
        <taxon>Hexapoda</taxon>
        <taxon>Insecta</taxon>
        <taxon>Pterygota</taxon>
        <taxon>Neoptera</taxon>
        <taxon>Endopterygota</taxon>
        <taxon>Coleoptera</taxon>
        <taxon>Polyphaga</taxon>
        <taxon>Elateriformia</taxon>
        <taxon>Elateroidea</taxon>
        <taxon>Lampyridae</taxon>
        <taxon>Lampyrinae</taxon>
        <taxon>Pyrocoelia</taxon>
    </lineage>
</organism>
<dbReference type="FunFam" id="3.30.200.20:FF:000134">
    <property type="entry name" value="Dual specificity testis-specific protein kinase 2"/>
    <property type="match status" value="1"/>
</dbReference>
<proteinExistence type="inferred from homology"/>
<evidence type="ECO:0000256" key="4">
    <source>
        <dbReference type="ARBA" id="ARBA00013203"/>
    </source>
</evidence>
<dbReference type="PROSITE" id="PS00107">
    <property type="entry name" value="PROTEIN_KINASE_ATP"/>
    <property type="match status" value="1"/>
</dbReference>
<comment type="cofactor">
    <cofactor evidence="1">
        <name>Mn(2+)</name>
        <dbReference type="ChEBI" id="CHEBI:29035"/>
    </cofactor>
</comment>
<feature type="domain" description="Protein kinase" evidence="19">
    <location>
        <begin position="64"/>
        <end position="320"/>
    </location>
</feature>
<dbReference type="InterPro" id="IPR050940">
    <property type="entry name" value="Actin_reg-Ser/Thr_kinase"/>
</dbReference>
<evidence type="ECO:0000256" key="18">
    <source>
        <dbReference type="PROSITE-ProRule" id="PRU10141"/>
    </source>
</evidence>
<dbReference type="InterPro" id="IPR017441">
    <property type="entry name" value="Protein_kinase_ATP_BS"/>
</dbReference>
<dbReference type="PANTHER" id="PTHR46485">
    <property type="entry name" value="LIM DOMAIN KINASE 1"/>
    <property type="match status" value="1"/>
</dbReference>
<comment type="caution">
    <text evidence="20">The sequence shown here is derived from an EMBL/GenBank/DDBJ whole genome shotgun (WGS) entry which is preliminary data.</text>
</comment>
<evidence type="ECO:0000256" key="5">
    <source>
        <dbReference type="ARBA" id="ARBA00022527"/>
    </source>
</evidence>
<evidence type="ECO:0000259" key="19">
    <source>
        <dbReference type="PROSITE" id="PS50011"/>
    </source>
</evidence>
<dbReference type="GO" id="GO:0030036">
    <property type="term" value="P:actin cytoskeleton organization"/>
    <property type="evidence" value="ECO:0007669"/>
    <property type="project" value="TreeGrafter"/>
</dbReference>
<dbReference type="Gene3D" id="3.30.200.20">
    <property type="entry name" value="Phosphorylase Kinase, domain 1"/>
    <property type="match status" value="1"/>
</dbReference>
<dbReference type="EC" id="2.7.12.1" evidence="4"/>
<evidence type="ECO:0000313" key="21">
    <source>
        <dbReference type="Proteomes" id="UP001329430"/>
    </source>
</evidence>
<comment type="catalytic activity">
    <reaction evidence="16">
        <text>L-threonyl-[protein] + ATP = O-phospho-L-threonyl-[protein] + ADP + H(+)</text>
        <dbReference type="Rhea" id="RHEA:46608"/>
        <dbReference type="Rhea" id="RHEA-COMP:11060"/>
        <dbReference type="Rhea" id="RHEA-COMP:11605"/>
        <dbReference type="ChEBI" id="CHEBI:15378"/>
        <dbReference type="ChEBI" id="CHEBI:30013"/>
        <dbReference type="ChEBI" id="CHEBI:30616"/>
        <dbReference type="ChEBI" id="CHEBI:61977"/>
        <dbReference type="ChEBI" id="CHEBI:456216"/>
        <dbReference type="EC" id="2.7.12.1"/>
    </reaction>
</comment>
<evidence type="ECO:0000256" key="6">
    <source>
        <dbReference type="ARBA" id="ARBA00022553"/>
    </source>
</evidence>
<feature type="binding site" evidence="18">
    <location>
        <position position="93"/>
    </location>
    <ligand>
        <name>ATP</name>
        <dbReference type="ChEBI" id="CHEBI:30616"/>
    </ligand>
</feature>
<dbReference type="SUPFAM" id="SSF56112">
    <property type="entry name" value="Protein kinase-like (PK-like)"/>
    <property type="match status" value="1"/>
</dbReference>
<dbReference type="Proteomes" id="UP001329430">
    <property type="component" value="Chromosome 4"/>
</dbReference>
<dbReference type="GO" id="GO:0005737">
    <property type="term" value="C:cytoplasm"/>
    <property type="evidence" value="ECO:0007669"/>
    <property type="project" value="TreeGrafter"/>
</dbReference>
<dbReference type="PRINTS" id="PR00109">
    <property type="entry name" value="TYRKINASE"/>
</dbReference>
<dbReference type="PROSITE" id="PS00109">
    <property type="entry name" value="PROTEIN_KINASE_TYR"/>
    <property type="match status" value="1"/>
</dbReference>